<evidence type="ECO:0000256" key="2">
    <source>
        <dbReference type="ARBA" id="ARBA00023015"/>
    </source>
</evidence>
<keyword evidence="7" id="KW-1185">Reference proteome</keyword>
<evidence type="ECO:0000259" key="5">
    <source>
        <dbReference type="PROSITE" id="PS50931"/>
    </source>
</evidence>
<dbReference type="PROSITE" id="PS50931">
    <property type="entry name" value="HTH_LYSR"/>
    <property type="match status" value="1"/>
</dbReference>
<dbReference type="InterPro" id="IPR005119">
    <property type="entry name" value="LysR_subst-bd"/>
</dbReference>
<dbReference type="InterPro" id="IPR036390">
    <property type="entry name" value="WH_DNA-bd_sf"/>
</dbReference>
<evidence type="ECO:0000256" key="4">
    <source>
        <dbReference type="ARBA" id="ARBA00023163"/>
    </source>
</evidence>
<dbReference type="Pfam" id="PF03466">
    <property type="entry name" value="LysR_substrate"/>
    <property type="match status" value="1"/>
</dbReference>
<evidence type="ECO:0000256" key="1">
    <source>
        <dbReference type="ARBA" id="ARBA00009437"/>
    </source>
</evidence>
<dbReference type="EMBL" id="CP016591">
    <property type="protein sequence ID" value="ANY21081.1"/>
    <property type="molecule type" value="Genomic_DNA"/>
</dbReference>
<gene>
    <name evidence="6" type="primary">cynR_3</name>
    <name evidence="6" type="ORF">A6F68_02587</name>
</gene>
<dbReference type="Pfam" id="PF00126">
    <property type="entry name" value="HTH_1"/>
    <property type="match status" value="1"/>
</dbReference>
<protein>
    <submittedName>
        <fullName evidence="6">HTH-type transcriptional regulator CynR</fullName>
    </submittedName>
</protein>
<keyword evidence="4" id="KW-0804">Transcription</keyword>
<organism evidence="6 7">
    <name type="scientific">Tsuneonella dongtanensis</name>
    <dbReference type="NCBI Taxonomy" id="692370"/>
    <lineage>
        <taxon>Bacteria</taxon>
        <taxon>Pseudomonadati</taxon>
        <taxon>Pseudomonadota</taxon>
        <taxon>Alphaproteobacteria</taxon>
        <taxon>Sphingomonadales</taxon>
        <taxon>Erythrobacteraceae</taxon>
        <taxon>Tsuneonella</taxon>
    </lineage>
</organism>
<dbReference type="FunFam" id="1.10.10.10:FF:000001">
    <property type="entry name" value="LysR family transcriptional regulator"/>
    <property type="match status" value="1"/>
</dbReference>
<dbReference type="SUPFAM" id="SSF53850">
    <property type="entry name" value="Periplasmic binding protein-like II"/>
    <property type="match status" value="1"/>
</dbReference>
<dbReference type="KEGG" id="ado:A6F68_02587"/>
<dbReference type="InterPro" id="IPR036388">
    <property type="entry name" value="WH-like_DNA-bd_sf"/>
</dbReference>
<dbReference type="CDD" id="cd05466">
    <property type="entry name" value="PBP2_LTTR_substrate"/>
    <property type="match status" value="1"/>
</dbReference>
<dbReference type="Gene3D" id="3.40.190.290">
    <property type="match status" value="1"/>
</dbReference>
<dbReference type="InterPro" id="IPR000847">
    <property type="entry name" value="LysR_HTH_N"/>
</dbReference>
<dbReference type="Gene3D" id="1.10.10.10">
    <property type="entry name" value="Winged helix-like DNA-binding domain superfamily/Winged helix DNA-binding domain"/>
    <property type="match status" value="1"/>
</dbReference>
<sequence>MAVMEFSLRQVSYFLRLVERGSFTQAAEALHITQPALSIAIAQLEKALGASLVDRGTSPLSLTEEGRVFYRYALRVERDLSEAREELGALGAGTAGRLEICMGPSAATPEVGAALATMSADFPGLDIAISLGVAPPALERLADGEFSMYLGTVPDAALIDPRFAITRLAFLRLLLVASPDHPLVTRKRVGLSDLAAAAWIEIGSLEENLPAWSAMFRDAGLNPPQPAINVRNLAIVQTLLGEGHFVTVLPESMIARQLHAGVLAPIAPQRFNWSLPLSLVERQGKPLPAAARQLRTRLLSAFAGAT</sequence>
<dbReference type="STRING" id="692370.A6F68_02587"/>
<dbReference type="GO" id="GO:0000976">
    <property type="term" value="F:transcription cis-regulatory region binding"/>
    <property type="evidence" value="ECO:0007669"/>
    <property type="project" value="TreeGrafter"/>
</dbReference>
<name>A0A1B2AG26_9SPHN</name>
<keyword evidence="2" id="KW-0805">Transcription regulation</keyword>
<dbReference type="OrthoDB" id="196624at2"/>
<proteinExistence type="inferred from homology"/>
<dbReference type="AlphaFoldDB" id="A0A1B2AG26"/>
<dbReference type="Proteomes" id="UP000092932">
    <property type="component" value="Chromosome"/>
</dbReference>
<dbReference type="PRINTS" id="PR00039">
    <property type="entry name" value="HTHLYSR"/>
</dbReference>
<reference evidence="6 7" key="1">
    <citation type="submission" date="2016-07" db="EMBL/GenBank/DDBJ databases">
        <title>Complete genome sequence of Altererythrobacter dongtanensis KCTC 22672, a type strain with esterase isolated from tidal flat.</title>
        <authorList>
            <person name="Cheng H."/>
            <person name="Wu Y.-H."/>
            <person name="Zhou P."/>
            <person name="Huo Y.-Y."/>
            <person name="Wang C.-S."/>
            <person name="Xu X.-W."/>
        </authorList>
    </citation>
    <scope>NUCLEOTIDE SEQUENCE [LARGE SCALE GENOMIC DNA]</scope>
    <source>
        <strain evidence="6 7">KCTC 22672</strain>
    </source>
</reference>
<evidence type="ECO:0000313" key="7">
    <source>
        <dbReference type="Proteomes" id="UP000092932"/>
    </source>
</evidence>
<dbReference type="PANTHER" id="PTHR30126:SF97">
    <property type="entry name" value="HTH-TYPE TRANSCRIPTIONAL REGULATOR ABGR"/>
    <property type="match status" value="1"/>
</dbReference>
<feature type="domain" description="HTH lysR-type" evidence="5">
    <location>
        <begin position="6"/>
        <end position="63"/>
    </location>
</feature>
<dbReference type="GO" id="GO:0003700">
    <property type="term" value="F:DNA-binding transcription factor activity"/>
    <property type="evidence" value="ECO:0007669"/>
    <property type="project" value="InterPro"/>
</dbReference>
<comment type="similarity">
    <text evidence="1">Belongs to the LysR transcriptional regulatory family.</text>
</comment>
<dbReference type="PANTHER" id="PTHR30126">
    <property type="entry name" value="HTH-TYPE TRANSCRIPTIONAL REGULATOR"/>
    <property type="match status" value="1"/>
</dbReference>
<keyword evidence="3" id="KW-0238">DNA-binding</keyword>
<dbReference type="SUPFAM" id="SSF46785">
    <property type="entry name" value="Winged helix' DNA-binding domain"/>
    <property type="match status" value="1"/>
</dbReference>
<evidence type="ECO:0000313" key="6">
    <source>
        <dbReference type="EMBL" id="ANY21081.1"/>
    </source>
</evidence>
<evidence type="ECO:0000256" key="3">
    <source>
        <dbReference type="ARBA" id="ARBA00023125"/>
    </source>
</evidence>
<accession>A0A1B2AG26</accession>